<keyword evidence="10" id="KW-0614">Plasmid</keyword>
<feature type="transmembrane region" description="Helical" evidence="8">
    <location>
        <begin position="183"/>
        <end position="201"/>
    </location>
</feature>
<evidence type="ECO:0000256" key="3">
    <source>
        <dbReference type="ARBA" id="ARBA00022448"/>
    </source>
</evidence>
<dbReference type="InterPro" id="IPR013525">
    <property type="entry name" value="ABC2_TM"/>
</dbReference>
<name>A0AAU7T252_9GAMM</name>
<dbReference type="Gene3D" id="3.40.1710.10">
    <property type="entry name" value="abc type-2 transporter like domain"/>
    <property type="match status" value="1"/>
</dbReference>
<feature type="transmembrane region" description="Helical" evidence="8">
    <location>
        <begin position="285"/>
        <end position="303"/>
    </location>
</feature>
<keyword evidence="7 8" id="KW-0472">Membrane</keyword>
<sequence>MFRQKIQNIYQLGCKELWSLWRDPVMLILIIYTFTVAIYTAATAMTDSLNMAPIAIVDEDHSTLSERITSAFYPPYFIPQSTELNYMDAGMDAGEFTFALNIPVNFQEDVLAGKEAAIQVNVDATRMSQAMTGAGYIQQIIQSEVSEYVLHSREVSSMPVELEMRARFNPLLDQKWFGSVMEIINNVAMLSIILTGAALIREREHGTVEHLMVMPVTVFEIMMSKVWSMSLVVLIAAFAGLKLVVQLALQVPIEGNLLLFFFGALLTLFATTSMGIYLATMSKSMPQFGLLMMLILIPMEMLSGGMTPRESMPEVLQYLMLIAPTTHFVELAQAILYRNAGLNIVWPSFLWLVGIAVLFFYVAWKRFKDTIHTMT</sequence>
<dbReference type="PROSITE" id="PS51012">
    <property type="entry name" value="ABC_TM2"/>
    <property type="match status" value="1"/>
</dbReference>
<gene>
    <name evidence="10" type="ORF">ABJ384_14940</name>
</gene>
<comment type="similarity">
    <text evidence="2">Belongs to the ABC-2 integral membrane protein family.</text>
</comment>
<accession>A0AAU7T252</accession>
<dbReference type="InterPro" id="IPR051449">
    <property type="entry name" value="ABC-2_transporter_component"/>
</dbReference>
<feature type="transmembrane region" description="Helical" evidence="8">
    <location>
        <begin position="344"/>
        <end position="364"/>
    </location>
</feature>
<keyword evidence="5 8" id="KW-0812">Transmembrane</keyword>
<evidence type="ECO:0000256" key="1">
    <source>
        <dbReference type="ARBA" id="ARBA00004651"/>
    </source>
</evidence>
<protein>
    <submittedName>
        <fullName evidence="10">ABC transporter permease</fullName>
    </submittedName>
</protein>
<evidence type="ECO:0000313" key="10">
    <source>
        <dbReference type="EMBL" id="XBU17270.1"/>
    </source>
</evidence>
<evidence type="ECO:0000256" key="4">
    <source>
        <dbReference type="ARBA" id="ARBA00022475"/>
    </source>
</evidence>
<dbReference type="RefSeq" id="WP_349929883.1">
    <property type="nucleotide sequence ID" value="NZ_CP157982.1"/>
</dbReference>
<feature type="transmembrane region" description="Helical" evidence="8">
    <location>
        <begin position="315"/>
        <end position="338"/>
    </location>
</feature>
<proteinExistence type="inferred from homology"/>
<dbReference type="GO" id="GO:0005886">
    <property type="term" value="C:plasma membrane"/>
    <property type="evidence" value="ECO:0007669"/>
    <property type="project" value="UniProtKB-SubCell"/>
</dbReference>
<evidence type="ECO:0000256" key="5">
    <source>
        <dbReference type="ARBA" id="ARBA00022692"/>
    </source>
</evidence>
<evidence type="ECO:0000256" key="8">
    <source>
        <dbReference type="SAM" id="Phobius"/>
    </source>
</evidence>
<reference evidence="10" key="1">
    <citation type="submission" date="2024-06" db="EMBL/GenBank/DDBJ databases">
        <authorList>
            <person name="Song Z."/>
        </authorList>
    </citation>
    <scope>NUCLEOTIDE SEQUENCE</scope>
    <source>
        <strain evidence="10">A1-4-2</strain>
        <plasmid evidence="10">unnamed1</plasmid>
    </source>
</reference>
<feature type="transmembrane region" description="Helical" evidence="8">
    <location>
        <begin position="221"/>
        <end position="245"/>
    </location>
</feature>
<dbReference type="PANTHER" id="PTHR30294">
    <property type="entry name" value="MEMBRANE COMPONENT OF ABC TRANSPORTER YHHJ-RELATED"/>
    <property type="match status" value="1"/>
</dbReference>
<keyword evidence="3" id="KW-0813">Transport</keyword>
<dbReference type="GO" id="GO:0140359">
    <property type="term" value="F:ABC-type transporter activity"/>
    <property type="evidence" value="ECO:0007669"/>
    <property type="project" value="InterPro"/>
</dbReference>
<feature type="transmembrane region" description="Helical" evidence="8">
    <location>
        <begin position="257"/>
        <end position="279"/>
    </location>
</feature>
<evidence type="ECO:0000256" key="7">
    <source>
        <dbReference type="ARBA" id="ARBA00023136"/>
    </source>
</evidence>
<keyword evidence="4" id="KW-1003">Cell membrane</keyword>
<evidence type="ECO:0000259" key="9">
    <source>
        <dbReference type="PROSITE" id="PS51012"/>
    </source>
</evidence>
<evidence type="ECO:0000256" key="6">
    <source>
        <dbReference type="ARBA" id="ARBA00022989"/>
    </source>
</evidence>
<geneLocation type="plasmid" evidence="10">
    <name>unnamed1</name>
</geneLocation>
<dbReference type="Pfam" id="PF12698">
    <property type="entry name" value="ABC2_membrane_3"/>
    <property type="match status" value="1"/>
</dbReference>
<dbReference type="AlphaFoldDB" id="A0AAU7T252"/>
<dbReference type="EMBL" id="CP157982">
    <property type="protein sequence ID" value="XBU17270.1"/>
    <property type="molecule type" value="Genomic_DNA"/>
</dbReference>
<evidence type="ECO:0000256" key="2">
    <source>
        <dbReference type="ARBA" id="ARBA00007783"/>
    </source>
</evidence>
<comment type="subcellular location">
    <subcellularLocation>
        <location evidence="1">Cell membrane</location>
        <topology evidence="1">Multi-pass membrane protein</topology>
    </subcellularLocation>
</comment>
<organism evidence="10">
    <name type="scientific">Acinetobacter sp. A1-4-2</name>
    <dbReference type="NCBI Taxonomy" id="3156489"/>
    <lineage>
        <taxon>Bacteria</taxon>
        <taxon>Pseudomonadati</taxon>
        <taxon>Pseudomonadota</taxon>
        <taxon>Gammaproteobacteria</taxon>
        <taxon>Moraxellales</taxon>
        <taxon>Moraxellaceae</taxon>
        <taxon>Acinetobacter</taxon>
    </lineage>
</organism>
<keyword evidence="6 8" id="KW-1133">Transmembrane helix</keyword>
<feature type="transmembrane region" description="Helical" evidence="8">
    <location>
        <begin position="25"/>
        <end position="42"/>
    </location>
</feature>
<dbReference type="InterPro" id="IPR047817">
    <property type="entry name" value="ABC2_TM_bact-type"/>
</dbReference>
<feature type="domain" description="ABC transmembrane type-2" evidence="9">
    <location>
        <begin position="134"/>
        <end position="370"/>
    </location>
</feature>
<dbReference type="PANTHER" id="PTHR30294:SF47">
    <property type="entry name" value="INNER MEMBRANE TRANSPORT PERMEASE YHHJ"/>
    <property type="match status" value="1"/>
</dbReference>